<dbReference type="InterPro" id="IPR000792">
    <property type="entry name" value="Tscrpt_reg_LuxR_C"/>
</dbReference>
<dbReference type="InterPro" id="IPR011006">
    <property type="entry name" value="CheY-like_superfamily"/>
</dbReference>
<dbReference type="PROSITE" id="PS50043">
    <property type="entry name" value="HTH_LUXR_2"/>
    <property type="match status" value="1"/>
</dbReference>
<dbReference type="PANTHER" id="PTHR43214">
    <property type="entry name" value="TWO-COMPONENT RESPONSE REGULATOR"/>
    <property type="match status" value="1"/>
</dbReference>
<keyword evidence="4" id="KW-0804">Transcription</keyword>
<feature type="domain" description="HTH luxR-type" evidence="6">
    <location>
        <begin position="151"/>
        <end position="216"/>
    </location>
</feature>
<dbReference type="GO" id="GO:0003677">
    <property type="term" value="F:DNA binding"/>
    <property type="evidence" value="ECO:0007669"/>
    <property type="project" value="UniProtKB-KW"/>
</dbReference>
<dbReference type="EMBL" id="PZPL01000002">
    <property type="protein sequence ID" value="PTL71359.1"/>
    <property type="molecule type" value="Genomic_DNA"/>
</dbReference>
<dbReference type="SMART" id="SM00421">
    <property type="entry name" value="HTH_LUXR"/>
    <property type="match status" value="1"/>
</dbReference>
<reference evidence="8 9" key="1">
    <citation type="submission" date="2018-03" db="EMBL/GenBank/DDBJ databases">
        <title>Bacteriophage NCPPB3778 and a type I-E CRISPR drive the evolution of the US Biological Select Agent, Rathayibacter toxicus.</title>
        <authorList>
            <person name="Davis E.W.II."/>
            <person name="Tabima J.F."/>
            <person name="Weisberg A.J."/>
            <person name="Dantas Lopes L."/>
            <person name="Wiseman M.S."/>
            <person name="Wiseman M.S."/>
            <person name="Pupko T."/>
            <person name="Belcher M.S."/>
            <person name="Sechler A.J."/>
            <person name="Tancos M.A."/>
            <person name="Schroeder B.K."/>
            <person name="Murray T.D."/>
            <person name="Luster D.G."/>
            <person name="Schneider W.L."/>
            <person name="Rogers E."/>
            <person name="Andreote F.D."/>
            <person name="Grunwald N.J."/>
            <person name="Putnam M.L."/>
            <person name="Chang J.H."/>
        </authorList>
    </citation>
    <scope>NUCLEOTIDE SEQUENCE [LARGE SCALE GENOMIC DNA]</scope>
    <source>
        <strain evidence="8 9">DSM 15933</strain>
    </source>
</reference>
<dbReference type="Pfam" id="PF00196">
    <property type="entry name" value="GerE"/>
    <property type="match status" value="1"/>
</dbReference>
<dbReference type="PROSITE" id="PS50110">
    <property type="entry name" value="RESPONSE_REGULATORY"/>
    <property type="match status" value="1"/>
</dbReference>
<gene>
    <name evidence="8" type="ORF">C1I63_19260</name>
</gene>
<dbReference type="InterPro" id="IPR016032">
    <property type="entry name" value="Sig_transdc_resp-reg_C-effctor"/>
</dbReference>
<evidence type="ECO:0000259" key="7">
    <source>
        <dbReference type="PROSITE" id="PS50110"/>
    </source>
</evidence>
<evidence type="ECO:0000259" key="6">
    <source>
        <dbReference type="PROSITE" id="PS50043"/>
    </source>
</evidence>
<evidence type="ECO:0000256" key="5">
    <source>
        <dbReference type="PROSITE-ProRule" id="PRU00169"/>
    </source>
</evidence>
<organism evidence="8 9">
    <name type="scientific">Rathayibacter caricis DSM 15933</name>
    <dbReference type="NCBI Taxonomy" id="1328867"/>
    <lineage>
        <taxon>Bacteria</taxon>
        <taxon>Bacillati</taxon>
        <taxon>Actinomycetota</taxon>
        <taxon>Actinomycetes</taxon>
        <taxon>Micrococcales</taxon>
        <taxon>Microbacteriaceae</taxon>
        <taxon>Rathayibacter</taxon>
    </lineage>
</organism>
<evidence type="ECO:0000256" key="2">
    <source>
        <dbReference type="ARBA" id="ARBA00023015"/>
    </source>
</evidence>
<evidence type="ECO:0000256" key="3">
    <source>
        <dbReference type="ARBA" id="ARBA00023125"/>
    </source>
</evidence>
<evidence type="ECO:0000313" key="8">
    <source>
        <dbReference type="EMBL" id="PTL71359.1"/>
    </source>
</evidence>
<sequence length="224" mass="24208">MIRLMIVDDQEMIRMGLRAILETQDDIELVADLDDGFAALSTLDEEAIDVVLLDLRMPGIDGVEVTRRIRVRYSSAQVRILILTTFDNDENVLSALRSGANGFLSKGVRPTELASAIREVFGGGGALSGAAAQLLIAQLADSPSGATDPVLTARFDQLTAREREVVTAICRGASNDEAAATLFVSPFTVKTHASRAMRKVGARDRAQLVSMAFDSGLDEFRRSH</sequence>
<dbReference type="CDD" id="cd17535">
    <property type="entry name" value="REC_NarL-like"/>
    <property type="match status" value="1"/>
</dbReference>
<accession>A0A2T4UPB5</accession>
<dbReference type="PRINTS" id="PR00038">
    <property type="entry name" value="HTHLUXR"/>
</dbReference>
<comment type="caution">
    <text evidence="8">The sequence shown here is derived from an EMBL/GenBank/DDBJ whole genome shotgun (WGS) entry which is preliminary data.</text>
</comment>
<dbReference type="InterPro" id="IPR001789">
    <property type="entry name" value="Sig_transdc_resp-reg_receiver"/>
</dbReference>
<feature type="modified residue" description="4-aspartylphosphate" evidence="5">
    <location>
        <position position="54"/>
    </location>
</feature>
<dbReference type="SMART" id="SM00448">
    <property type="entry name" value="REC"/>
    <property type="match status" value="1"/>
</dbReference>
<evidence type="ECO:0000256" key="4">
    <source>
        <dbReference type="ARBA" id="ARBA00023163"/>
    </source>
</evidence>
<dbReference type="AlphaFoldDB" id="A0A2T4UPB5"/>
<protein>
    <submittedName>
        <fullName evidence="8">DNA-binding response regulator</fullName>
    </submittedName>
</protein>
<dbReference type="Pfam" id="PF00072">
    <property type="entry name" value="Response_reg"/>
    <property type="match status" value="1"/>
</dbReference>
<evidence type="ECO:0000313" key="9">
    <source>
        <dbReference type="Proteomes" id="UP000241085"/>
    </source>
</evidence>
<dbReference type="InterPro" id="IPR058245">
    <property type="entry name" value="NreC/VraR/RcsB-like_REC"/>
</dbReference>
<keyword evidence="3 8" id="KW-0238">DNA-binding</keyword>
<name>A0A2T4UPB5_9MICO</name>
<proteinExistence type="predicted"/>
<dbReference type="SUPFAM" id="SSF52172">
    <property type="entry name" value="CheY-like"/>
    <property type="match status" value="1"/>
</dbReference>
<dbReference type="InterPro" id="IPR039420">
    <property type="entry name" value="WalR-like"/>
</dbReference>
<evidence type="ECO:0000256" key="1">
    <source>
        <dbReference type="ARBA" id="ARBA00022553"/>
    </source>
</evidence>
<dbReference type="GO" id="GO:0000160">
    <property type="term" value="P:phosphorelay signal transduction system"/>
    <property type="evidence" value="ECO:0007669"/>
    <property type="project" value="InterPro"/>
</dbReference>
<dbReference type="Proteomes" id="UP000241085">
    <property type="component" value="Unassembled WGS sequence"/>
</dbReference>
<feature type="domain" description="Response regulatory" evidence="7">
    <location>
        <begin position="3"/>
        <end position="121"/>
    </location>
</feature>
<keyword evidence="2" id="KW-0805">Transcription regulation</keyword>
<dbReference type="PANTHER" id="PTHR43214:SF24">
    <property type="entry name" value="TRANSCRIPTIONAL REGULATORY PROTEIN NARL-RELATED"/>
    <property type="match status" value="1"/>
</dbReference>
<dbReference type="SUPFAM" id="SSF46894">
    <property type="entry name" value="C-terminal effector domain of the bipartite response regulators"/>
    <property type="match status" value="1"/>
</dbReference>
<dbReference type="Gene3D" id="3.40.50.2300">
    <property type="match status" value="1"/>
</dbReference>
<dbReference type="GO" id="GO:0006355">
    <property type="term" value="P:regulation of DNA-templated transcription"/>
    <property type="evidence" value="ECO:0007669"/>
    <property type="project" value="InterPro"/>
</dbReference>
<keyword evidence="9" id="KW-1185">Reference proteome</keyword>
<keyword evidence="1 5" id="KW-0597">Phosphoprotein</keyword>
<dbReference type="CDD" id="cd06170">
    <property type="entry name" value="LuxR_C_like"/>
    <property type="match status" value="1"/>
</dbReference>